<reference evidence="3" key="1">
    <citation type="submission" date="2016-11" db="EMBL/GenBank/DDBJ databases">
        <authorList>
            <person name="Varghese N."/>
            <person name="Submissions S."/>
        </authorList>
    </citation>
    <scope>NUCLEOTIDE SEQUENCE [LARGE SCALE GENOMIC DNA]</scope>
    <source>
        <strain evidence="3">DSM 27619</strain>
    </source>
</reference>
<dbReference type="OrthoDB" id="5671186at2"/>
<feature type="transmembrane region" description="Helical" evidence="1">
    <location>
        <begin position="32"/>
        <end position="50"/>
    </location>
</feature>
<dbReference type="STRING" id="1416778.SAMN05443633_10287"/>
<dbReference type="EMBL" id="FQUT01000002">
    <property type="protein sequence ID" value="SHE82554.1"/>
    <property type="molecule type" value="Genomic_DNA"/>
</dbReference>
<proteinExistence type="predicted"/>
<organism evidence="2 3">
    <name type="scientific">Chryseobacterium arachidis</name>
    <dbReference type="NCBI Taxonomy" id="1416778"/>
    <lineage>
        <taxon>Bacteria</taxon>
        <taxon>Pseudomonadati</taxon>
        <taxon>Bacteroidota</taxon>
        <taxon>Flavobacteriia</taxon>
        <taxon>Flavobacteriales</taxon>
        <taxon>Weeksellaceae</taxon>
        <taxon>Chryseobacterium group</taxon>
        <taxon>Chryseobacterium</taxon>
    </lineage>
</organism>
<keyword evidence="1" id="KW-0472">Membrane</keyword>
<dbReference type="AlphaFoldDB" id="A0A1M4WMW9"/>
<dbReference type="RefSeq" id="WP_072953368.1">
    <property type="nucleotide sequence ID" value="NZ_FQUT01000002.1"/>
</dbReference>
<dbReference type="Proteomes" id="UP000184518">
    <property type="component" value="Unassembled WGS sequence"/>
</dbReference>
<name>A0A1M4WMW9_9FLAO</name>
<keyword evidence="1" id="KW-0812">Transmembrane</keyword>
<gene>
    <name evidence="2" type="ORF">SAMN05443633_10287</name>
</gene>
<evidence type="ECO:0000313" key="2">
    <source>
        <dbReference type="EMBL" id="SHE82554.1"/>
    </source>
</evidence>
<feature type="transmembrane region" description="Helical" evidence="1">
    <location>
        <begin position="7"/>
        <end position="26"/>
    </location>
</feature>
<accession>A0A1M4WMW9</accession>
<sequence>MNKKNQGFIFLGVMFVYSLCVFFKRLENPNDWRFYAAAAGLAFFSILVGLRLKSLLKKTDNV</sequence>
<protein>
    <submittedName>
        <fullName evidence="2">Uncharacterized protein</fullName>
    </submittedName>
</protein>
<evidence type="ECO:0000313" key="3">
    <source>
        <dbReference type="Proteomes" id="UP000184518"/>
    </source>
</evidence>
<evidence type="ECO:0000256" key="1">
    <source>
        <dbReference type="SAM" id="Phobius"/>
    </source>
</evidence>
<keyword evidence="3" id="KW-1185">Reference proteome</keyword>
<keyword evidence="1" id="KW-1133">Transmembrane helix</keyword>